<organism evidence="1 2">
    <name type="scientific">Quercus suber</name>
    <name type="common">Cork oak</name>
    <dbReference type="NCBI Taxonomy" id="58331"/>
    <lineage>
        <taxon>Eukaryota</taxon>
        <taxon>Viridiplantae</taxon>
        <taxon>Streptophyta</taxon>
        <taxon>Embryophyta</taxon>
        <taxon>Tracheophyta</taxon>
        <taxon>Spermatophyta</taxon>
        <taxon>Magnoliopsida</taxon>
        <taxon>eudicotyledons</taxon>
        <taxon>Gunneridae</taxon>
        <taxon>Pentapetalae</taxon>
        <taxon>rosids</taxon>
        <taxon>fabids</taxon>
        <taxon>Fagales</taxon>
        <taxon>Fagaceae</taxon>
        <taxon>Quercus</taxon>
    </lineage>
</organism>
<dbReference type="AlphaFoldDB" id="A0AAW0LFJ6"/>
<keyword evidence="2" id="KW-1185">Reference proteome</keyword>
<reference evidence="1 2" key="1">
    <citation type="journal article" date="2018" name="Sci. Data">
        <title>The draft genome sequence of cork oak.</title>
        <authorList>
            <person name="Ramos A.M."/>
            <person name="Usie A."/>
            <person name="Barbosa P."/>
            <person name="Barros P.M."/>
            <person name="Capote T."/>
            <person name="Chaves I."/>
            <person name="Simoes F."/>
            <person name="Abreu I."/>
            <person name="Carrasquinho I."/>
            <person name="Faro C."/>
            <person name="Guimaraes J.B."/>
            <person name="Mendonca D."/>
            <person name="Nobrega F."/>
            <person name="Rodrigues L."/>
            <person name="Saibo N.J.M."/>
            <person name="Varela M.C."/>
            <person name="Egas C."/>
            <person name="Matos J."/>
            <person name="Miguel C.M."/>
            <person name="Oliveira M.M."/>
            <person name="Ricardo C.P."/>
            <person name="Goncalves S."/>
        </authorList>
    </citation>
    <scope>NUCLEOTIDE SEQUENCE [LARGE SCALE GENOMIC DNA]</scope>
    <source>
        <strain evidence="2">cv. HL8</strain>
    </source>
</reference>
<protein>
    <submittedName>
        <fullName evidence="1">Uncharacterized protein</fullName>
    </submittedName>
</protein>
<accession>A0AAW0LFJ6</accession>
<gene>
    <name evidence="1" type="ORF">CFP56_001356</name>
</gene>
<proteinExistence type="predicted"/>
<dbReference type="Proteomes" id="UP000237347">
    <property type="component" value="Unassembled WGS sequence"/>
</dbReference>
<evidence type="ECO:0000313" key="2">
    <source>
        <dbReference type="Proteomes" id="UP000237347"/>
    </source>
</evidence>
<dbReference type="EMBL" id="PKMF04000103">
    <property type="protein sequence ID" value="KAK7850280.1"/>
    <property type="molecule type" value="Genomic_DNA"/>
</dbReference>
<comment type="caution">
    <text evidence="1">The sequence shown here is derived from an EMBL/GenBank/DDBJ whole genome shotgun (WGS) entry which is preliminary data.</text>
</comment>
<evidence type="ECO:0000313" key="1">
    <source>
        <dbReference type="EMBL" id="KAK7850280.1"/>
    </source>
</evidence>
<sequence length="196" mass="22625">MSHYDSNKVLFSIQSLSMKNYISLAQQESMKSDQRIVRHIMVEVKPAPDIKIPDCVVGIDTHLSKIESFSCSDINLEEGSMGFRESESQSWPQIFITNIKLIFEYKSLAESINDKAKEKYQIVEVQKAILSEILGETDVGEMRTLVRKKLNKMFKRGQRGADSTRRLDKTLEQILREAMDDMSIQEKCSEDRKLRI</sequence>
<name>A0AAW0LFJ6_QUESU</name>